<dbReference type="Pfam" id="PF04603">
    <property type="entry name" value="Mog1"/>
    <property type="match status" value="1"/>
</dbReference>
<evidence type="ECO:0000256" key="1">
    <source>
        <dbReference type="ARBA" id="ARBA00010307"/>
    </source>
</evidence>
<accession>G8JQU1</accession>
<keyword evidence="5" id="KW-1185">Reference proteome</keyword>
<dbReference type="EMBL" id="CP002499">
    <property type="protein sequence ID" value="AET39075.1"/>
    <property type="molecule type" value="Genomic_DNA"/>
</dbReference>
<reference evidence="5" key="1">
    <citation type="journal article" date="2012" name="G3 (Bethesda)">
        <title>Pichia sorbitophila, an interspecies yeast hybrid reveals early steps of genome resolution following polyploidization.</title>
        <authorList>
            <person name="Leh Louis V."/>
            <person name="Despons L."/>
            <person name="Friedrich A."/>
            <person name="Martin T."/>
            <person name="Durrens P."/>
            <person name="Casaregola S."/>
            <person name="Neuveglise C."/>
            <person name="Fairhead C."/>
            <person name="Marck C."/>
            <person name="Cruz J.A."/>
            <person name="Straub M.L."/>
            <person name="Kugler V."/>
            <person name="Sacerdot C."/>
            <person name="Uzunov Z."/>
            <person name="Thierry A."/>
            <person name="Weiss S."/>
            <person name="Bleykasten C."/>
            <person name="De Montigny J."/>
            <person name="Jacques N."/>
            <person name="Jung P."/>
            <person name="Lemaire M."/>
            <person name="Mallet S."/>
            <person name="Morel G."/>
            <person name="Richard G.F."/>
            <person name="Sarkar A."/>
            <person name="Savel G."/>
            <person name="Schacherer J."/>
            <person name="Seret M.L."/>
            <person name="Talla E."/>
            <person name="Samson G."/>
            <person name="Jubin C."/>
            <person name="Poulain J."/>
            <person name="Vacherie B."/>
            <person name="Barbe V."/>
            <person name="Pelletier E."/>
            <person name="Sherman D.J."/>
            <person name="Westhof E."/>
            <person name="Weissenbach J."/>
            <person name="Baret P.V."/>
            <person name="Wincker P."/>
            <person name="Gaillardin C."/>
            <person name="Dujon B."/>
            <person name="Souciet J.L."/>
        </authorList>
    </citation>
    <scope>NUCLEOTIDE SEQUENCE [LARGE SCALE GENOMIC DNA]</scope>
    <source>
        <strain evidence="5">CBS 270.75 / DBVPG 7215 / KCTC 17166 / NRRL Y-17582</strain>
    </source>
</reference>
<proteinExistence type="inferred from homology"/>
<dbReference type="HOGENOM" id="CLU_081345_1_0_1"/>
<dbReference type="GO" id="GO:0031267">
    <property type="term" value="F:small GTPase binding"/>
    <property type="evidence" value="ECO:0007669"/>
    <property type="project" value="EnsemblFungi"/>
</dbReference>
<dbReference type="OMA" id="ECSSAWM"/>
<dbReference type="eggNOG" id="KOG3329">
    <property type="taxonomic scope" value="Eukaryota"/>
</dbReference>
<dbReference type="AlphaFoldDB" id="G8JQU1"/>
<protein>
    <recommendedName>
        <fullName evidence="6">Mog1p/PsbP-like protein</fullName>
    </recommendedName>
</protein>
<dbReference type="InterPro" id="IPR007681">
    <property type="entry name" value="Mog1"/>
</dbReference>
<sequence length="194" mass="21764">MLLKQALYGGAITTVVPEGFLDASILREVPDTQEVYVNSREEPEKFDDGLGTNESIIFDLLQRVDETDDVKALHVHLEEISSINETNAWTILYHEQKGAVQRCIAVETVLKWGKKELSETLILCLSLIRLEDVETDIIISVNVPVNVPEELVQLKRYTDDPDGVSSLPERIQAGFHLLTAITDQFTIVDDGLFI</sequence>
<dbReference type="GO" id="GO:0006606">
    <property type="term" value="P:protein import into nucleus"/>
    <property type="evidence" value="ECO:0007669"/>
    <property type="project" value="EnsemblFungi"/>
</dbReference>
<dbReference type="GO" id="GO:0005085">
    <property type="term" value="F:guanyl-nucleotide exchange factor activity"/>
    <property type="evidence" value="ECO:0007669"/>
    <property type="project" value="TreeGrafter"/>
</dbReference>
<comment type="similarity">
    <text evidence="1">Belongs to the MOG1 family.</text>
</comment>
<evidence type="ECO:0000256" key="3">
    <source>
        <dbReference type="ARBA" id="ARBA00022927"/>
    </source>
</evidence>
<dbReference type="GO" id="GO:0005634">
    <property type="term" value="C:nucleus"/>
    <property type="evidence" value="ECO:0007669"/>
    <property type="project" value="EnsemblFungi"/>
</dbReference>
<dbReference type="InterPro" id="IPR016123">
    <property type="entry name" value="Mog1/PsbP_a/b/a-sand"/>
</dbReference>
<keyword evidence="3" id="KW-0653">Protein transport</keyword>
<dbReference type="KEGG" id="erc:Ecym_3614"/>
<keyword evidence="2" id="KW-0813">Transport</keyword>
<gene>
    <name evidence="4" type="ordered locus">Ecym_3614</name>
</gene>
<dbReference type="SUPFAM" id="SSF55724">
    <property type="entry name" value="Mog1p/PsbP-like"/>
    <property type="match status" value="1"/>
</dbReference>
<dbReference type="Gene3D" id="3.40.1000.10">
    <property type="entry name" value="Mog1/PsbP, alpha/beta/alpha sandwich"/>
    <property type="match status" value="1"/>
</dbReference>
<evidence type="ECO:0000313" key="4">
    <source>
        <dbReference type="EMBL" id="AET39075.1"/>
    </source>
</evidence>
<dbReference type="PANTHER" id="PTHR15837">
    <property type="entry name" value="RAN GUANINE NUCLEOTIDE RELEASE FACTOR"/>
    <property type="match status" value="1"/>
</dbReference>
<evidence type="ECO:0000256" key="2">
    <source>
        <dbReference type="ARBA" id="ARBA00022448"/>
    </source>
</evidence>
<dbReference type="STRING" id="931890.G8JQU1"/>
<dbReference type="PANTHER" id="PTHR15837:SF0">
    <property type="entry name" value="RAN GUANINE NUCLEOTIDE RELEASE FACTOR"/>
    <property type="match status" value="1"/>
</dbReference>
<dbReference type="RefSeq" id="XP_003645892.1">
    <property type="nucleotide sequence ID" value="XM_003645844.1"/>
</dbReference>
<dbReference type="FunCoup" id="G8JQU1">
    <property type="interactions" value="269"/>
</dbReference>
<dbReference type="Proteomes" id="UP000006790">
    <property type="component" value="Chromosome 3"/>
</dbReference>
<dbReference type="OrthoDB" id="10255285at2759"/>
<dbReference type="GeneID" id="11471137"/>
<organism evidence="4 5">
    <name type="scientific">Eremothecium cymbalariae (strain CBS 270.75 / DBVPG 7215 / KCTC 17166 / NRRL Y-17582)</name>
    <name type="common">Yeast</name>
    <dbReference type="NCBI Taxonomy" id="931890"/>
    <lineage>
        <taxon>Eukaryota</taxon>
        <taxon>Fungi</taxon>
        <taxon>Dikarya</taxon>
        <taxon>Ascomycota</taxon>
        <taxon>Saccharomycotina</taxon>
        <taxon>Saccharomycetes</taxon>
        <taxon>Saccharomycetales</taxon>
        <taxon>Saccharomycetaceae</taxon>
        <taxon>Eremothecium</taxon>
    </lineage>
</organism>
<dbReference type="InParanoid" id="G8JQU1"/>
<evidence type="ECO:0000313" key="5">
    <source>
        <dbReference type="Proteomes" id="UP000006790"/>
    </source>
</evidence>
<evidence type="ECO:0008006" key="6">
    <source>
        <dbReference type="Google" id="ProtNLM"/>
    </source>
</evidence>
<name>G8JQU1_ERECY</name>